<evidence type="ECO:0000313" key="2">
    <source>
        <dbReference type="EMBL" id="RXG95214.1"/>
    </source>
</evidence>
<name>A0A4Q0QM79_9BRAD</name>
<keyword evidence="3" id="KW-1185">Reference proteome</keyword>
<sequence>MRDDNTEELDWIVRSFRWAAADEGTSARRNFRAVGILRANSWLREGVLQAGRAIDRFVEHLGV</sequence>
<dbReference type="Proteomes" id="UP000290174">
    <property type="component" value="Unassembled WGS sequence"/>
</dbReference>
<organism evidence="2 4">
    <name type="scientific">Bradyrhizobium zhanjiangense</name>
    <dbReference type="NCBI Taxonomy" id="1325107"/>
    <lineage>
        <taxon>Bacteria</taxon>
        <taxon>Pseudomonadati</taxon>
        <taxon>Pseudomonadota</taxon>
        <taxon>Alphaproteobacteria</taxon>
        <taxon>Hyphomicrobiales</taxon>
        <taxon>Nitrobacteraceae</taxon>
        <taxon>Bradyrhizobium</taxon>
    </lineage>
</organism>
<reference evidence="2 4" key="1">
    <citation type="submission" date="2018-11" db="EMBL/GenBank/DDBJ databases">
        <title>Bradyrhizobium sp. nov., isolated from effective nodules of peanut in China.</title>
        <authorList>
            <person name="Li Y."/>
        </authorList>
    </citation>
    <scope>NUCLEOTIDE SEQUENCE [LARGE SCALE GENOMIC DNA]</scope>
    <source>
        <strain evidence="2 4">CCBAU 51770</strain>
        <strain evidence="1 3">CCBAU 51781</strain>
    </source>
</reference>
<gene>
    <name evidence="2" type="ORF">EAS61_18795</name>
    <name evidence="1" type="ORF">EAS62_27495</name>
</gene>
<evidence type="ECO:0000313" key="3">
    <source>
        <dbReference type="Proteomes" id="UP000289946"/>
    </source>
</evidence>
<protein>
    <submittedName>
        <fullName evidence="2">Uncharacterized protein</fullName>
    </submittedName>
</protein>
<accession>A0A4Q0QM79</accession>
<dbReference type="RefSeq" id="WP_128956189.1">
    <property type="nucleotide sequence ID" value="NZ_RKMK01000016.1"/>
</dbReference>
<evidence type="ECO:0000313" key="4">
    <source>
        <dbReference type="Proteomes" id="UP000290174"/>
    </source>
</evidence>
<dbReference type="EMBL" id="RKMK01000016">
    <property type="protein sequence ID" value="RXG95214.1"/>
    <property type="molecule type" value="Genomic_DNA"/>
</dbReference>
<dbReference type="AlphaFoldDB" id="A0A4Q0QM79"/>
<evidence type="ECO:0000313" key="1">
    <source>
        <dbReference type="EMBL" id="RXG90767.1"/>
    </source>
</evidence>
<comment type="caution">
    <text evidence="2">The sequence shown here is derived from an EMBL/GenBank/DDBJ whole genome shotgun (WGS) entry which is preliminary data.</text>
</comment>
<proteinExistence type="predicted"/>
<dbReference type="Proteomes" id="UP000289946">
    <property type="component" value="Unassembled WGS sequence"/>
</dbReference>
<dbReference type="EMBL" id="RDRA01000016">
    <property type="protein sequence ID" value="RXG90767.1"/>
    <property type="molecule type" value="Genomic_DNA"/>
</dbReference>